<organism evidence="5">
    <name type="scientific">Caldithrix abyssi</name>
    <dbReference type="NCBI Taxonomy" id="187145"/>
    <lineage>
        <taxon>Bacteria</taxon>
        <taxon>Pseudomonadati</taxon>
        <taxon>Calditrichota</taxon>
        <taxon>Calditrichia</taxon>
        <taxon>Calditrichales</taxon>
        <taxon>Calditrichaceae</taxon>
        <taxon>Caldithrix</taxon>
    </lineage>
</organism>
<dbReference type="Proteomes" id="UP000886111">
    <property type="component" value="Unassembled WGS sequence"/>
</dbReference>
<accession>A0A7V5H6Q9</accession>
<dbReference type="InterPro" id="IPR036907">
    <property type="entry name" value="5'-Nucleotdase_C_sf"/>
</dbReference>
<reference evidence="5" key="1">
    <citation type="journal article" date="2020" name="mSystems">
        <title>Genome- and Community-Level Interaction Insights into Carbon Utilization and Element Cycling Functions of Hydrothermarchaeota in Hydrothermal Sediment.</title>
        <authorList>
            <person name="Zhou Z."/>
            <person name="Liu Y."/>
            <person name="Xu W."/>
            <person name="Pan J."/>
            <person name="Luo Z.H."/>
            <person name="Li M."/>
        </authorList>
    </citation>
    <scope>NUCLEOTIDE SEQUENCE [LARGE SCALE GENOMIC DNA]</scope>
    <source>
        <strain evidence="5">HyVt-76</strain>
    </source>
</reference>
<dbReference type="Pfam" id="PF02872">
    <property type="entry name" value="5_nucleotid_C"/>
    <property type="match status" value="1"/>
</dbReference>
<dbReference type="InterPro" id="IPR004843">
    <property type="entry name" value="Calcineurin-like_PHP"/>
</dbReference>
<proteinExistence type="inferred from homology"/>
<dbReference type="EMBL" id="DRTD01000521">
    <property type="protein sequence ID" value="HHE55518.1"/>
    <property type="molecule type" value="Genomic_DNA"/>
</dbReference>
<keyword evidence="1" id="KW-0732">Signal</keyword>
<feature type="domain" description="Calcineurin-like phosphoesterase" evidence="3">
    <location>
        <begin position="39"/>
        <end position="267"/>
    </location>
</feature>
<feature type="domain" description="5'-Nucleotidase C-terminal" evidence="4">
    <location>
        <begin position="357"/>
        <end position="498"/>
    </location>
</feature>
<dbReference type="PRINTS" id="PR01607">
    <property type="entry name" value="APYRASEFAMLY"/>
</dbReference>
<protein>
    <submittedName>
        <fullName evidence="5">Bifunctional metallophosphatase/5'-nucleotidase</fullName>
    </submittedName>
</protein>
<dbReference type="InterPro" id="IPR029052">
    <property type="entry name" value="Metallo-depent_PP-like"/>
</dbReference>
<dbReference type="GO" id="GO:0009166">
    <property type="term" value="P:nucleotide catabolic process"/>
    <property type="evidence" value="ECO:0007669"/>
    <property type="project" value="InterPro"/>
</dbReference>
<dbReference type="Gene3D" id="3.90.780.10">
    <property type="entry name" value="5'-Nucleotidase, C-terminal domain"/>
    <property type="match status" value="1"/>
</dbReference>
<comment type="caution">
    <text evidence="5">The sequence shown here is derived from an EMBL/GenBank/DDBJ whole genome shotgun (WGS) entry which is preliminary data.</text>
</comment>
<dbReference type="GO" id="GO:0000166">
    <property type="term" value="F:nucleotide binding"/>
    <property type="evidence" value="ECO:0007669"/>
    <property type="project" value="UniProtKB-KW"/>
</dbReference>
<dbReference type="GO" id="GO:0030288">
    <property type="term" value="C:outer membrane-bounded periplasmic space"/>
    <property type="evidence" value="ECO:0007669"/>
    <property type="project" value="TreeGrafter"/>
</dbReference>
<evidence type="ECO:0000313" key="5">
    <source>
        <dbReference type="EMBL" id="HHE55518.1"/>
    </source>
</evidence>
<keyword evidence="2" id="KW-0547">Nucleotide-binding</keyword>
<dbReference type="Pfam" id="PF00149">
    <property type="entry name" value="Metallophos"/>
    <property type="match status" value="1"/>
</dbReference>
<dbReference type="PANTHER" id="PTHR11575">
    <property type="entry name" value="5'-NUCLEOTIDASE-RELATED"/>
    <property type="match status" value="1"/>
</dbReference>
<dbReference type="PANTHER" id="PTHR11575:SF6">
    <property type="entry name" value="2',3'-CYCLIC-NUCLEOTIDE 2'-PHOSPHODIESTERASE_3'-NUCLEOTIDASE"/>
    <property type="match status" value="1"/>
</dbReference>
<comment type="similarity">
    <text evidence="2">Belongs to the 5'-nucleotidase family.</text>
</comment>
<dbReference type="AlphaFoldDB" id="A0A7V5H6Q9"/>
<keyword evidence="2" id="KW-0378">Hydrolase</keyword>
<feature type="non-terminal residue" evidence="5">
    <location>
        <position position="499"/>
    </location>
</feature>
<evidence type="ECO:0000256" key="1">
    <source>
        <dbReference type="ARBA" id="ARBA00022729"/>
    </source>
</evidence>
<dbReference type="InterPro" id="IPR008334">
    <property type="entry name" value="5'-Nucleotdase_C"/>
</dbReference>
<gene>
    <name evidence="5" type="ORF">ENL21_07030</name>
</gene>
<dbReference type="InterPro" id="IPR006179">
    <property type="entry name" value="5_nucleotidase/apyrase"/>
</dbReference>
<dbReference type="Gene3D" id="3.60.21.10">
    <property type="match status" value="1"/>
</dbReference>
<evidence type="ECO:0000256" key="2">
    <source>
        <dbReference type="RuleBase" id="RU362119"/>
    </source>
</evidence>
<dbReference type="GO" id="GO:0016787">
    <property type="term" value="F:hydrolase activity"/>
    <property type="evidence" value="ECO:0007669"/>
    <property type="project" value="UniProtKB-KW"/>
</dbReference>
<name>A0A7V5H6Q9_CALAY</name>
<dbReference type="SUPFAM" id="SSF55816">
    <property type="entry name" value="5'-nucleotidase (syn. UDP-sugar hydrolase), C-terminal domain"/>
    <property type="match status" value="1"/>
</dbReference>
<sequence length="499" mass="56777">MFKLNFNIRSLKRLLTGGMSLLLLLATNLFSGQIDTLYILQTTDVHGRIYPYNYFTDQPAPYGLARAFTKISEYRQQHQNVLLIDTGDLLQGTPLAYYFNKVERSRLNPLILTLNYMGYDAFTVGNHDIEQGVQVYYKAMRESNFPWLSANSVLPDGRTFFEPYALFDVNGVRVGIIGLTTPGIPMWLDSTLYPGINWQDMVESARFWAKELRPQVDVLVGSFHAGLNADYSAEQTNRLGLPNENAARLVAEKVPLFDVIFAGHSHREVGRKARLNVEKKSDNVVQNKQRMTLLLNSGSWARNLAVAQIIVETGKEKFFVKSIDGWLEPLKNVPPSKAILDLMLPYHKKILEYTQMVIATLTDTLSATKARWQDTAFMDLIHQVQLFYSKADISFAACFDDRFILPPGPLKVKDVYKMYRYENSLYTVLLTGQQIKDFLEFSARYFEFKNGNISTNPKMAGYNYDMAEGIAYKIGVRQPVGSRIVDLIDLKTGEPLDLN</sequence>
<evidence type="ECO:0000259" key="3">
    <source>
        <dbReference type="Pfam" id="PF00149"/>
    </source>
</evidence>
<dbReference type="SUPFAM" id="SSF56300">
    <property type="entry name" value="Metallo-dependent phosphatases"/>
    <property type="match status" value="1"/>
</dbReference>
<evidence type="ECO:0000259" key="4">
    <source>
        <dbReference type="Pfam" id="PF02872"/>
    </source>
</evidence>